<dbReference type="InterPro" id="IPR001647">
    <property type="entry name" value="HTH_TetR"/>
</dbReference>
<protein>
    <submittedName>
        <fullName evidence="6">Transcriptional regulator</fullName>
    </submittedName>
</protein>
<dbReference type="FunFam" id="1.10.10.60:FF:000141">
    <property type="entry name" value="TetR family transcriptional regulator"/>
    <property type="match status" value="1"/>
</dbReference>
<dbReference type="GO" id="GO:0003700">
    <property type="term" value="F:DNA-binding transcription factor activity"/>
    <property type="evidence" value="ECO:0007669"/>
    <property type="project" value="TreeGrafter"/>
</dbReference>
<organism evidence="6 7">
    <name type="scientific">Gynuella sunshinyii YC6258</name>
    <dbReference type="NCBI Taxonomy" id="1445510"/>
    <lineage>
        <taxon>Bacteria</taxon>
        <taxon>Pseudomonadati</taxon>
        <taxon>Pseudomonadota</taxon>
        <taxon>Gammaproteobacteria</taxon>
        <taxon>Oceanospirillales</taxon>
        <taxon>Saccharospirillaceae</taxon>
        <taxon>Gynuella</taxon>
    </lineage>
</organism>
<evidence type="ECO:0000313" key="6">
    <source>
        <dbReference type="EMBL" id="AJQ94162.1"/>
    </source>
</evidence>
<evidence type="ECO:0000256" key="3">
    <source>
        <dbReference type="ARBA" id="ARBA00023163"/>
    </source>
</evidence>
<evidence type="ECO:0000256" key="1">
    <source>
        <dbReference type="ARBA" id="ARBA00023015"/>
    </source>
</evidence>
<dbReference type="HOGENOM" id="CLU_069356_27_0_6"/>
<dbReference type="PANTHER" id="PTHR30055:SF119">
    <property type="entry name" value="NALC"/>
    <property type="match status" value="1"/>
</dbReference>
<dbReference type="PRINTS" id="PR00455">
    <property type="entry name" value="HTHTETR"/>
</dbReference>
<dbReference type="STRING" id="1445510.YC6258_02124"/>
<keyword evidence="7" id="KW-1185">Reference proteome</keyword>
<dbReference type="InterPro" id="IPR009057">
    <property type="entry name" value="Homeodomain-like_sf"/>
</dbReference>
<dbReference type="PROSITE" id="PS50977">
    <property type="entry name" value="HTH_TETR_2"/>
    <property type="match status" value="1"/>
</dbReference>
<evidence type="ECO:0000313" key="7">
    <source>
        <dbReference type="Proteomes" id="UP000032266"/>
    </source>
</evidence>
<feature type="DNA-binding region" description="H-T-H motif" evidence="4">
    <location>
        <begin position="29"/>
        <end position="48"/>
    </location>
</feature>
<keyword evidence="3" id="KW-0804">Transcription</keyword>
<sequence length="199" mass="22664">MRVKSESRRLAIVDAARQVFSETGFESASMNEIARRVGFSKATVYNYFSSKEEVFLSVMETFARRQLAEAFNALEAEGDLLPLLKNFSETYLQSITEPEILALEKIVAHEAHRSKIGQFFYEHGPKRGLTKLENFLEQHIKKGNLCSAEPRVCAQHFLALIIAEYYDPLFLNAIERPDPDELKASAARAVDVFLRAYRP</sequence>
<dbReference type="Proteomes" id="UP000032266">
    <property type="component" value="Chromosome"/>
</dbReference>
<reference evidence="6 7" key="1">
    <citation type="submission" date="2014-01" db="EMBL/GenBank/DDBJ databases">
        <title>Full genme sequencing of cellulolytic bacterium Gynuella sunshinyii YC6258T gen. nov., sp. nov.</title>
        <authorList>
            <person name="Khan H."/>
            <person name="Chung E.J."/>
            <person name="Chung Y.R."/>
        </authorList>
    </citation>
    <scope>NUCLEOTIDE SEQUENCE [LARGE SCALE GENOMIC DNA]</scope>
    <source>
        <strain evidence="6 7">YC6258</strain>
    </source>
</reference>
<evidence type="ECO:0000259" key="5">
    <source>
        <dbReference type="PROSITE" id="PS50977"/>
    </source>
</evidence>
<proteinExistence type="predicted"/>
<dbReference type="KEGG" id="gsn:YC6258_02124"/>
<feature type="domain" description="HTH tetR-type" evidence="5">
    <location>
        <begin position="6"/>
        <end position="66"/>
    </location>
</feature>
<gene>
    <name evidence="6" type="ORF">YC6258_02124</name>
</gene>
<dbReference type="InterPro" id="IPR050109">
    <property type="entry name" value="HTH-type_TetR-like_transc_reg"/>
</dbReference>
<dbReference type="Gene3D" id="1.10.357.10">
    <property type="entry name" value="Tetracycline Repressor, domain 2"/>
    <property type="match status" value="1"/>
</dbReference>
<dbReference type="AlphaFoldDB" id="A0A0C5VHL8"/>
<dbReference type="RefSeq" id="WP_044616751.1">
    <property type="nucleotide sequence ID" value="NZ_CP007142.1"/>
</dbReference>
<dbReference type="PANTHER" id="PTHR30055">
    <property type="entry name" value="HTH-TYPE TRANSCRIPTIONAL REGULATOR RUTR"/>
    <property type="match status" value="1"/>
</dbReference>
<dbReference type="EMBL" id="CP007142">
    <property type="protein sequence ID" value="AJQ94162.1"/>
    <property type="molecule type" value="Genomic_DNA"/>
</dbReference>
<keyword evidence="1" id="KW-0805">Transcription regulation</keyword>
<keyword evidence="2 4" id="KW-0238">DNA-binding</keyword>
<accession>A0A0C5VHL8</accession>
<evidence type="ECO:0000256" key="2">
    <source>
        <dbReference type="ARBA" id="ARBA00023125"/>
    </source>
</evidence>
<evidence type="ECO:0000256" key="4">
    <source>
        <dbReference type="PROSITE-ProRule" id="PRU00335"/>
    </source>
</evidence>
<dbReference type="OrthoDB" id="8535430at2"/>
<dbReference type="GO" id="GO:0000976">
    <property type="term" value="F:transcription cis-regulatory region binding"/>
    <property type="evidence" value="ECO:0007669"/>
    <property type="project" value="TreeGrafter"/>
</dbReference>
<dbReference type="InterPro" id="IPR039536">
    <property type="entry name" value="TetR_C_Proteobacteria"/>
</dbReference>
<dbReference type="SUPFAM" id="SSF46689">
    <property type="entry name" value="Homeodomain-like"/>
    <property type="match status" value="1"/>
</dbReference>
<dbReference type="Pfam" id="PF14246">
    <property type="entry name" value="TetR_C_7"/>
    <property type="match status" value="1"/>
</dbReference>
<name>A0A0C5VHL8_9GAMM</name>
<dbReference type="Pfam" id="PF00440">
    <property type="entry name" value="TetR_N"/>
    <property type="match status" value="1"/>
</dbReference>